<reference evidence="1 2" key="1">
    <citation type="journal article" date="2022" name="New Phytol.">
        <title>Ecological generalism drives hyperdiversity of secondary metabolite gene clusters in xylarialean endophytes.</title>
        <authorList>
            <person name="Franco M.E.E."/>
            <person name="Wisecaver J.H."/>
            <person name="Arnold A.E."/>
            <person name="Ju Y.M."/>
            <person name="Slot J.C."/>
            <person name="Ahrendt S."/>
            <person name="Moore L.P."/>
            <person name="Eastman K.E."/>
            <person name="Scott K."/>
            <person name="Konkel Z."/>
            <person name="Mondo S.J."/>
            <person name="Kuo A."/>
            <person name="Hayes R.D."/>
            <person name="Haridas S."/>
            <person name="Andreopoulos B."/>
            <person name="Riley R."/>
            <person name="LaButti K."/>
            <person name="Pangilinan J."/>
            <person name="Lipzen A."/>
            <person name="Amirebrahimi M."/>
            <person name="Yan J."/>
            <person name="Adam C."/>
            <person name="Keymanesh K."/>
            <person name="Ng V."/>
            <person name="Louie K."/>
            <person name="Northen T."/>
            <person name="Drula E."/>
            <person name="Henrissat B."/>
            <person name="Hsieh H.M."/>
            <person name="Youens-Clark K."/>
            <person name="Lutzoni F."/>
            <person name="Miadlikowska J."/>
            <person name="Eastwood D.C."/>
            <person name="Hamelin R.C."/>
            <person name="Grigoriev I.V."/>
            <person name="U'Ren J.M."/>
        </authorList>
    </citation>
    <scope>NUCLEOTIDE SEQUENCE [LARGE SCALE GENOMIC DNA]</scope>
    <source>
        <strain evidence="1 2">CBS 119005</strain>
    </source>
</reference>
<dbReference type="Proteomes" id="UP001497700">
    <property type="component" value="Unassembled WGS sequence"/>
</dbReference>
<evidence type="ECO:0000313" key="2">
    <source>
        <dbReference type="Proteomes" id="UP001497700"/>
    </source>
</evidence>
<keyword evidence="2" id="KW-1185">Reference proteome</keyword>
<accession>A0ACB9YQL3</accession>
<comment type="caution">
    <text evidence="1">The sequence shown here is derived from an EMBL/GenBank/DDBJ whole genome shotgun (WGS) entry which is preliminary data.</text>
</comment>
<sequence>MSTSELYTWTPTGPYTWTPTGPYTWVSKEVDAHAWESVEINTTSLIETTWNSAEPSSSPSSSNVSPWNSAATSNISSWSTTAHITFTGNTTVDNNGNKDTSTINTIAESAGSYTYITPATIPETTSGGPSGAAASSRADISPPSRQT</sequence>
<proteinExistence type="predicted"/>
<dbReference type="EMBL" id="MU393563">
    <property type="protein sequence ID" value="KAI4861065.1"/>
    <property type="molecule type" value="Genomic_DNA"/>
</dbReference>
<evidence type="ECO:0000313" key="1">
    <source>
        <dbReference type="EMBL" id="KAI4861065.1"/>
    </source>
</evidence>
<protein>
    <submittedName>
        <fullName evidence="1">Uncharacterized protein</fullName>
    </submittedName>
</protein>
<organism evidence="1 2">
    <name type="scientific">Hypoxylon rubiginosum</name>
    <dbReference type="NCBI Taxonomy" id="110542"/>
    <lineage>
        <taxon>Eukaryota</taxon>
        <taxon>Fungi</taxon>
        <taxon>Dikarya</taxon>
        <taxon>Ascomycota</taxon>
        <taxon>Pezizomycotina</taxon>
        <taxon>Sordariomycetes</taxon>
        <taxon>Xylariomycetidae</taxon>
        <taxon>Xylariales</taxon>
        <taxon>Hypoxylaceae</taxon>
        <taxon>Hypoxylon</taxon>
    </lineage>
</organism>
<gene>
    <name evidence="1" type="ORF">F4820DRAFT_452289</name>
</gene>
<name>A0ACB9YQL3_9PEZI</name>